<dbReference type="AlphaFoldDB" id="A0ABD3WIS3"/>
<dbReference type="EMBL" id="JBJQND010000006">
    <property type="protein sequence ID" value="KAL3872623.1"/>
    <property type="molecule type" value="Genomic_DNA"/>
</dbReference>
<keyword evidence="3" id="KW-1133">Transmembrane helix</keyword>
<dbReference type="Gene3D" id="3.40.50.300">
    <property type="entry name" value="P-loop containing nucleotide triphosphate hydrolases"/>
    <property type="match status" value="1"/>
</dbReference>
<keyword evidence="7" id="KW-1185">Reference proteome</keyword>
<comment type="caution">
    <text evidence="6">The sequence shown here is derived from an EMBL/GenBank/DDBJ whole genome shotgun (WGS) entry which is preliminary data.</text>
</comment>
<dbReference type="PANTHER" id="PTHR46312:SF2">
    <property type="entry name" value="NUCLEOTIDE-BINDING OLIGOMERIZATION DOMAIN-CONTAINING PROTEIN 2-LIKE"/>
    <property type="match status" value="1"/>
</dbReference>
<dbReference type="SUPFAM" id="SSF52540">
    <property type="entry name" value="P-loop containing nucleoside triphosphate hydrolases"/>
    <property type="match status" value="1"/>
</dbReference>
<evidence type="ECO:0000256" key="1">
    <source>
        <dbReference type="ARBA" id="ARBA00022741"/>
    </source>
</evidence>
<evidence type="ECO:0000313" key="7">
    <source>
        <dbReference type="Proteomes" id="UP001634394"/>
    </source>
</evidence>
<proteinExistence type="predicted"/>
<protein>
    <recommendedName>
        <fullName evidence="5">NACHT domain-containing protein</fullName>
    </recommendedName>
</protein>
<gene>
    <name evidence="6" type="ORF">ACJMK2_035838</name>
</gene>
<feature type="domain" description="NACHT" evidence="5">
    <location>
        <begin position="384"/>
        <end position="546"/>
    </location>
</feature>
<dbReference type="SUPFAM" id="SSF48726">
    <property type="entry name" value="Immunoglobulin"/>
    <property type="match status" value="1"/>
</dbReference>
<evidence type="ECO:0000313" key="6">
    <source>
        <dbReference type="EMBL" id="KAL3872623.1"/>
    </source>
</evidence>
<dbReference type="InterPro" id="IPR007111">
    <property type="entry name" value="NACHT_NTPase"/>
</dbReference>
<evidence type="ECO:0000256" key="3">
    <source>
        <dbReference type="SAM" id="Phobius"/>
    </source>
</evidence>
<feature type="signal peptide" evidence="4">
    <location>
        <begin position="1"/>
        <end position="19"/>
    </location>
</feature>
<keyword evidence="4" id="KW-0732">Signal</keyword>
<dbReference type="InterPro" id="IPR013783">
    <property type="entry name" value="Ig-like_fold"/>
</dbReference>
<keyword evidence="3" id="KW-0472">Membrane</keyword>
<keyword evidence="1" id="KW-0547">Nucleotide-binding</keyword>
<dbReference type="GO" id="GO:0005524">
    <property type="term" value="F:ATP binding"/>
    <property type="evidence" value="ECO:0007669"/>
    <property type="project" value="UniProtKB-KW"/>
</dbReference>
<reference evidence="6 7" key="1">
    <citation type="submission" date="2024-11" db="EMBL/GenBank/DDBJ databases">
        <title>Chromosome-level genome assembly of the freshwater bivalve Anodonta woodiana.</title>
        <authorList>
            <person name="Chen X."/>
        </authorList>
    </citation>
    <scope>NUCLEOTIDE SEQUENCE [LARGE SCALE GENOMIC DNA]</scope>
    <source>
        <strain evidence="6">MN2024</strain>
        <tissue evidence="6">Gills</tissue>
    </source>
</reference>
<keyword evidence="2" id="KW-0067">ATP-binding</keyword>
<feature type="chain" id="PRO_5044831963" description="NACHT domain-containing protein" evidence="4">
    <location>
        <begin position="20"/>
        <end position="1242"/>
    </location>
</feature>
<dbReference type="SUPFAM" id="SSF52047">
    <property type="entry name" value="RNI-like"/>
    <property type="match status" value="1"/>
</dbReference>
<dbReference type="PANTHER" id="PTHR46312">
    <property type="entry name" value="NACHT DOMAIN-CONTAINING PROTEIN"/>
    <property type="match status" value="1"/>
</dbReference>
<sequence>MKFILSFVFIWIQVFPAEGSTSGVDVCEFEDVILLFPNTPDSAVSGVKAKTWNKENNIRLATWTAGGKFVPLPSYEDRLILVGSNSIKIRNATRYDTGTYTLILTSGSIQVLIEHTSHLKVIVPPNNICIPNVTREGDVLMAVLSSNDCGVPSLTPEWRGTNQTFRGNISILSLEPGPVKQIYTACAVGKSLDCFVGDPTTLCYNYSTAVQSPQILPTSIVSEAGIIGVIIFYVLIGAIFLVYWKVESVKKRLCPRHDTRKTVDIQDEESHLMKTETAVEDIADGSRTVAGTEILEHKTPPIIDVKVIKKHLIDQYKTMKAVSLAPCYEENYIDVSRVYCELEIKHLGVQDEECRLNRVAENVASEQEIFSSHDTDHITPIPALLLGECGSGKTTWCKNIVDQWCQYYERNESNVEMTDSSIPYIAKFEILLYIPFKKDLEGLSFNDYLKTTVFANVPDYYDYTTRYISEHRETVLVLIDGFDEVICNPWSIVTLLMEKTTIPCLIVLTSRPIGLKHLQKVGISLRLFQIQAMIPDKSKEYVSKVLDVLCDRRGETLNINHFWKFAKHMQVQSMCNTPLLCLSLILSWINSQTDGGDLTEVILTVVEGCIRHAIARMGDRPNISNDMGELNFTENKRIIRCLTEHSYLLNVVCFAAEKLWCTKLQDCADVDIIFAETDPKYNEIELCFETGILIKPIKEVFGTKGAQITFSHPLLFDFFVALSIAKGNRELFTRYITTKDDVIKHCYMIHMLCQIAPSIGQDLMKNVSKIYDKDNDKRASEKMEVLEQKLICKIKCKKDNRLKWLQRLIRLDELSNAKLSILSDGMAFDKDLTHFRLELPENRNELIFRLPILPKLQVLRIDIRNCTLMLQEEQKWKKVELFNINELVIKSVHVDVTTTGCIIKAISSCNDLVTLEFCPKDDSNEVVAAQSNLKLMYSWGLLAKAIPNMTKLKIFRLHNLEVGEHLPVLLDILCRSPKMEILDLKHLKETGTGEMLIPDDSVQGFSTCTHHETTFTKGTQKRLQLTKNEMSETSWLALSERLETLSPHILHIEQVHQSYMVLEKLLQGIGKCTDLNILSICNIRARNESVSFTALRNLHKLTTLTLCKLDIPDLSWNQLFYTLARLTSLKEMSLSRLKKPNCFIEVQNISKLKCITLTEIHLEEALWSKFGNEISTLPKLIRLELVSCIMSHEGLLTFQQKMNEAGFIVENAKTSETEDIQMLSVDITLNSKKKKKSKDAKK</sequence>
<dbReference type="Pfam" id="PF05729">
    <property type="entry name" value="NACHT"/>
    <property type="match status" value="1"/>
</dbReference>
<evidence type="ECO:0000256" key="2">
    <source>
        <dbReference type="ARBA" id="ARBA00022840"/>
    </source>
</evidence>
<evidence type="ECO:0000256" key="4">
    <source>
        <dbReference type="SAM" id="SignalP"/>
    </source>
</evidence>
<organism evidence="6 7">
    <name type="scientific">Sinanodonta woodiana</name>
    <name type="common">Chinese pond mussel</name>
    <name type="synonym">Anodonta woodiana</name>
    <dbReference type="NCBI Taxonomy" id="1069815"/>
    <lineage>
        <taxon>Eukaryota</taxon>
        <taxon>Metazoa</taxon>
        <taxon>Spiralia</taxon>
        <taxon>Lophotrochozoa</taxon>
        <taxon>Mollusca</taxon>
        <taxon>Bivalvia</taxon>
        <taxon>Autobranchia</taxon>
        <taxon>Heteroconchia</taxon>
        <taxon>Palaeoheterodonta</taxon>
        <taxon>Unionida</taxon>
        <taxon>Unionoidea</taxon>
        <taxon>Unionidae</taxon>
        <taxon>Unioninae</taxon>
        <taxon>Sinanodonta</taxon>
    </lineage>
</organism>
<evidence type="ECO:0000259" key="5">
    <source>
        <dbReference type="Pfam" id="PF05729"/>
    </source>
</evidence>
<name>A0ABD3WIS3_SINWO</name>
<dbReference type="InterPro" id="IPR027417">
    <property type="entry name" value="P-loop_NTPase"/>
</dbReference>
<dbReference type="InterPro" id="IPR032675">
    <property type="entry name" value="LRR_dom_sf"/>
</dbReference>
<accession>A0ABD3WIS3</accession>
<keyword evidence="3" id="KW-0812">Transmembrane</keyword>
<dbReference type="Gene3D" id="2.60.40.10">
    <property type="entry name" value="Immunoglobulins"/>
    <property type="match status" value="1"/>
</dbReference>
<dbReference type="InterPro" id="IPR036179">
    <property type="entry name" value="Ig-like_dom_sf"/>
</dbReference>
<feature type="transmembrane region" description="Helical" evidence="3">
    <location>
        <begin position="224"/>
        <end position="244"/>
    </location>
</feature>
<dbReference type="Proteomes" id="UP001634394">
    <property type="component" value="Unassembled WGS sequence"/>
</dbReference>
<dbReference type="Gene3D" id="3.80.10.10">
    <property type="entry name" value="Ribonuclease Inhibitor"/>
    <property type="match status" value="1"/>
</dbReference>